<dbReference type="Proteomes" id="UP001140091">
    <property type="component" value="Unassembled WGS sequence"/>
</dbReference>
<sequence>MTAFTNIVAEQERDEIYYWDTVKFSVEGTIFKVPRYQFVIGSTYFAEKLGSTDLSDKEGDEAPVILEGATASQFRVFLKLLFPIHTTSTTLQFTKDELLVILELSTLWHFHEFRRLAKEHLDPQIDDPIERIVLGRAAYVPNWVSEGYKSLVTRPECISEHESERIGHLTTVRLYILRHERCFDSLATRFCEEIHSLGQMERAHMSVKEKRMEEEKKLEEERLMHDREEKQRLKEEEEQRVKEEERWMKEEAERRMKEEEERQMKEEEERLMKIEEERRKEEEEERRVKEEKERQMRREVERRMKEEEDQRRMREWKGPLTVKAQVSLWR</sequence>
<feature type="region of interest" description="Disordered" evidence="1">
    <location>
        <begin position="205"/>
        <end position="313"/>
    </location>
</feature>
<evidence type="ECO:0000313" key="3">
    <source>
        <dbReference type="Proteomes" id="UP001140091"/>
    </source>
</evidence>
<dbReference type="OrthoDB" id="3193844at2759"/>
<evidence type="ECO:0000313" key="2">
    <source>
        <dbReference type="EMBL" id="KAJ2924544.1"/>
    </source>
</evidence>
<accession>A0A9W8IZ92</accession>
<protein>
    <recommendedName>
        <fullName evidence="4">BTB domain-containing protein</fullName>
    </recommendedName>
</protein>
<name>A0A9W8IZ92_9AGAR</name>
<dbReference type="EMBL" id="JANBPK010001216">
    <property type="protein sequence ID" value="KAJ2924544.1"/>
    <property type="molecule type" value="Genomic_DNA"/>
</dbReference>
<comment type="caution">
    <text evidence="2">The sequence shown here is derived from an EMBL/GenBank/DDBJ whole genome shotgun (WGS) entry which is preliminary data.</text>
</comment>
<evidence type="ECO:0008006" key="4">
    <source>
        <dbReference type="Google" id="ProtNLM"/>
    </source>
</evidence>
<keyword evidence="3" id="KW-1185">Reference proteome</keyword>
<dbReference type="AlphaFoldDB" id="A0A9W8IZ92"/>
<proteinExistence type="predicted"/>
<organism evidence="2 3">
    <name type="scientific">Candolleomyces eurysporus</name>
    <dbReference type="NCBI Taxonomy" id="2828524"/>
    <lineage>
        <taxon>Eukaryota</taxon>
        <taxon>Fungi</taxon>
        <taxon>Dikarya</taxon>
        <taxon>Basidiomycota</taxon>
        <taxon>Agaricomycotina</taxon>
        <taxon>Agaricomycetes</taxon>
        <taxon>Agaricomycetidae</taxon>
        <taxon>Agaricales</taxon>
        <taxon>Agaricineae</taxon>
        <taxon>Psathyrellaceae</taxon>
        <taxon>Candolleomyces</taxon>
    </lineage>
</organism>
<evidence type="ECO:0000256" key="1">
    <source>
        <dbReference type="SAM" id="MobiDB-lite"/>
    </source>
</evidence>
<gene>
    <name evidence="2" type="ORF">H1R20_g12554</name>
</gene>
<feature type="non-terminal residue" evidence="2">
    <location>
        <position position="330"/>
    </location>
</feature>
<reference evidence="2" key="1">
    <citation type="submission" date="2022-06" db="EMBL/GenBank/DDBJ databases">
        <title>Genome Sequence of Candolleomyces eurysporus.</title>
        <authorList>
            <person name="Buettner E."/>
        </authorList>
    </citation>
    <scope>NUCLEOTIDE SEQUENCE</scope>
    <source>
        <strain evidence="2">VTCC 930004</strain>
    </source>
</reference>